<feature type="transmembrane region" description="Helical" evidence="2">
    <location>
        <begin position="12"/>
        <end position="32"/>
    </location>
</feature>
<accession>A0A074JD75</accession>
<dbReference type="GO" id="GO:0015627">
    <property type="term" value="C:type II protein secretion system complex"/>
    <property type="evidence" value="ECO:0007669"/>
    <property type="project" value="TreeGrafter"/>
</dbReference>
<dbReference type="InterPro" id="IPR051675">
    <property type="entry name" value="Endo/Exo/Phosphatase_dom_1"/>
</dbReference>
<dbReference type="InterPro" id="IPR004509">
    <property type="entry name" value="Competence_ComEA_HhH"/>
</dbReference>
<dbReference type="InterPro" id="IPR010994">
    <property type="entry name" value="RuvA_2-like"/>
</dbReference>
<dbReference type="Proteomes" id="UP000027855">
    <property type="component" value="Unassembled WGS sequence"/>
</dbReference>
<dbReference type="NCBIfam" id="TIGR00426">
    <property type="entry name" value="competence protein ComEA helix-hairpin-helix repeat region"/>
    <property type="match status" value="1"/>
</dbReference>
<evidence type="ECO:0000313" key="5">
    <source>
        <dbReference type="Proteomes" id="UP000027855"/>
    </source>
</evidence>
<evidence type="ECO:0000313" key="4">
    <source>
        <dbReference type="EMBL" id="KEO43984.1"/>
    </source>
</evidence>
<dbReference type="InterPro" id="IPR019554">
    <property type="entry name" value="Soluble_ligand-bd"/>
</dbReference>
<reference evidence="4 5" key="1">
    <citation type="submission" date="2014-04" db="EMBL/GenBank/DDBJ databases">
        <title>Variable characteristics of bacteriocin-producing Streptococcus salivarius strains isolated from Malaysian subjects.</title>
        <authorList>
            <person name="Philip K."/>
            <person name="Barbour A."/>
        </authorList>
    </citation>
    <scope>NUCLEOTIDE SEQUENCE [LARGE SCALE GENOMIC DNA]</scope>
    <source>
        <strain evidence="4 5">NU10</strain>
    </source>
</reference>
<dbReference type="GO" id="GO:0006281">
    <property type="term" value="P:DNA repair"/>
    <property type="evidence" value="ECO:0007669"/>
    <property type="project" value="InterPro"/>
</dbReference>
<dbReference type="EMBL" id="JJMT01000024">
    <property type="protein sequence ID" value="KEO43984.1"/>
    <property type="molecule type" value="Genomic_DNA"/>
</dbReference>
<evidence type="ECO:0000259" key="3">
    <source>
        <dbReference type="SMART" id="SM00278"/>
    </source>
</evidence>
<name>A0A074JD75_STRSL</name>
<feature type="domain" description="Helix-hairpin-helix DNA-binding motif class 1" evidence="3">
    <location>
        <begin position="208"/>
        <end position="227"/>
    </location>
</feature>
<gene>
    <name evidence="4" type="ORF">DL07_05300</name>
</gene>
<proteinExistence type="predicted"/>
<dbReference type="Gene3D" id="1.10.150.280">
    <property type="entry name" value="AF1531-like domain"/>
    <property type="match status" value="1"/>
</dbReference>
<dbReference type="RefSeq" id="WP_037602820.1">
    <property type="nucleotide sequence ID" value="NZ_JADMQU010000003.1"/>
</dbReference>
<dbReference type="PANTHER" id="PTHR21180:SF32">
    <property type="entry name" value="ENDONUCLEASE_EXONUCLEASE_PHOSPHATASE FAMILY DOMAIN-CONTAINING PROTEIN 1"/>
    <property type="match status" value="1"/>
</dbReference>
<feature type="region of interest" description="Disordered" evidence="1">
    <location>
        <begin position="60"/>
        <end position="80"/>
    </location>
</feature>
<sequence>MKEKIIAYVKDNRLFVSVIAVLMVIFCFFLWMTCGAGNSMEAETSYTDVTALSTSSSKQSSQSLSEASSQSKTEGSEKDKSKVTVDVKGAVVKPGVYSLKASARVTDAIKAAGGMTEDADAKSVNLAASLSDEEVIYVATKDENLSVLGQSGTSQVSDKGGQTSAKDGKINLNTATSEELQTISGIGAKRAEDIIAYRESHGGFQSVDDLKNVSGIGDKTLDKIRESLYVA</sequence>
<evidence type="ECO:0000256" key="1">
    <source>
        <dbReference type="SAM" id="MobiDB-lite"/>
    </source>
</evidence>
<dbReference type="AlphaFoldDB" id="A0A074JD75"/>
<evidence type="ECO:0000256" key="2">
    <source>
        <dbReference type="SAM" id="Phobius"/>
    </source>
</evidence>
<dbReference type="SUPFAM" id="SSF47781">
    <property type="entry name" value="RuvA domain 2-like"/>
    <property type="match status" value="1"/>
</dbReference>
<dbReference type="GO" id="GO:0003677">
    <property type="term" value="F:DNA binding"/>
    <property type="evidence" value="ECO:0007669"/>
    <property type="project" value="InterPro"/>
</dbReference>
<dbReference type="Pfam" id="PF10531">
    <property type="entry name" value="SLBB"/>
    <property type="match status" value="1"/>
</dbReference>
<feature type="compositionally biased region" description="Low complexity" evidence="1">
    <location>
        <begin position="60"/>
        <end position="73"/>
    </location>
</feature>
<keyword evidence="2" id="KW-1133">Transmembrane helix</keyword>
<dbReference type="InterPro" id="IPR003583">
    <property type="entry name" value="Hlx-hairpin-Hlx_DNA-bd_motif"/>
</dbReference>
<feature type="domain" description="Helix-hairpin-helix DNA-binding motif class 1" evidence="3">
    <location>
        <begin position="178"/>
        <end position="197"/>
    </location>
</feature>
<protein>
    <submittedName>
        <fullName evidence="4">Competence protein</fullName>
    </submittedName>
</protein>
<comment type="caution">
    <text evidence="4">The sequence shown here is derived from an EMBL/GenBank/DDBJ whole genome shotgun (WGS) entry which is preliminary data.</text>
</comment>
<organism evidence="4 5">
    <name type="scientific">Streptococcus salivarius</name>
    <dbReference type="NCBI Taxonomy" id="1304"/>
    <lineage>
        <taxon>Bacteria</taxon>
        <taxon>Bacillati</taxon>
        <taxon>Bacillota</taxon>
        <taxon>Bacilli</taxon>
        <taxon>Lactobacillales</taxon>
        <taxon>Streptococcaceae</taxon>
        <taxon>Streptococcus</taxon>
    </lineage>
</organism>
<keyword evidence="2" id="KW-0472">Membrane</keyword>
<dbReference type="GO" id="GO:0015628">
    <property type="term" value="P:protein secretion by the type II secretion system"/>
    <property type="evidence" value="ECO:0007669"/>
    <property type="project" value="TreeGrafter"/>
</dbReference>
<dbReference type="Pfam" id="PF12836">
    <property type="entry name" value="HHH_3"/>
    <property type="match status" value="1"/>
</dbReference>
<keyword evidence="2" id="KW-0812">Transmembrane</keyword>
<dbReference type="PANTHER" id="PTHR21180">
    <property type="entry name" value="ENDONUCLEASE/EXONUCLEASE/PHOSPHATASE FAMILY DOMAIN-CONTAINING PROTEIN 1"/>
    <property type="match status" value="1"/>
</dbReference>
<dbReference type="SMART" id="SM00278">
    <property type="entry name" value="HhH1"/>
    <property type="match status" value="2"/>
</dbReference>
<dbReference type="Gene3D" id="3.10.560.10">
    <property type="entry name" value="Outer membrane lipoprotein wza domain like"/>
    <property type="match status" value="1"/>
</dbReference>